<evidence type="ECO:0000256" key="11">
    <source>
        <dbReference type="ARBA" id="ARBA00033194"/>
    </source>
</evidence>
<dbReference type="GO" id="GO:0005524">
    <property type="term" value="F:ATP binding"/>
    <property type="evidence" value="ECO:0007669"/>
    <property type="project" value="UniProtKB-KW"/>
</dbReference>
<comment type="catalytic activity">
    <reaction evidence="13">
        <text>L-seryl-[protein] + ATP = O-phospho-L-seryl-[protein] + ADP + H(+)</text>
        <dbReference type="Rhea" id="RHEA:17989"/>
        <dbReference type="Rhea" id="RHEA-COMP:9863"/>
        <dbReference type="Rhea" id="RHEA-COMP:11604"/>
        <dbReference type="ChEBI" id="CHEBI:15378"/>
        <dbReference type="ChEBI" id="CHEBI:29999"/>
        <dbReference type="ChEBI" id="CHEBI:30616"/>
        <dbReference type="ChEBI" id="CHEBI:83421"/>
        <dbReference type="ChEBI" id="CHEBI:456216"/>
        <dbReference type="EC" id="2.7.11.1"/>
    </reaction>
</comment>
<reference evidence="15 16" key="1">
    <citation type="journal article" date="2018" name="New Phytol.">
        <title>Comparative genomics and transcriptomics depict ericoid mycorrhizal fungi as versatile saprotrophs and plant mutualists.</title>
        <authorList>
            <person name="Martino E."/>
            <person name="Morin E."/>
            <person name="Grelet G.A."/>
            <person name="Kuo A."/>
            <person name="Kohler A."/>
            <person name="Daghino S."/>
            <person name="Barry K.W."/>
            <person name="Cichocki N."/>
            <person name="Clum A."/>
            <person name="Dockter R.B."/>
            <person name="Hainaut M."/>
            <person name="Kuo R.C."/>
            <person name="LaButti K."/>
            <person name="Lindahl B.D."/>
            <person name="Lindquist E.A."/>
            <person name="Lipzen A."/>
            <person name="Khouja H.R."/>
            <person name="Magnuson J."/>
            <person name="Murat C."/>
            <person name="Ohm R.A."/>
            <person name="Singer S.W."/>
            <person name="Spatafora J.W."/>
            <person name="Wang M."/>
            <person name="Veneault-Fourrey C."/>
            <person name="Henrissat B."/>
            <person name="Grigoriev I.V."/>
            <person name="Martin F.M."/>
            <person name="Perotto S."/>
        </authorList>
    </citation>
    <scope>NUCLEOTIDE SEQUENCE [LARGE SCALE GENOMIC DNA]</scope>
    <source>
        <strain evidence="15 16">ATCC 22711</strain>
    </source>
</reference>
<dbReference type="CDD" id="cd00180">
    <property type="entry name" value="PKc"/>
    <property type="match status" value="1"/>
</dbReference>
<evidence type="ECO:0000256" key="5">
    <source>
        <dbReference type="ARBA" id="ARBA00019973"/>
    </source>
</evidence>
<dbReference type="PANTHER" id="PTHR11042">
    <property type="entry name" value="EUKARYOTIC TRANSLATION INITIATION FACTOR 2-ALPHA KINASE EIF2-ALPHA KINASE -RELATED"/>
    <property type="match status" value="1"/>
</dbReference>
<evidence type="ECO:0000256" key="9">
    <source>
        <dbReference type="ARBA" id="ARBA00022840"/>
    </source>
</evidence>
<comment type="subunit">
    <text evidence="2">Component of the EKC/KEOPS complex composed of at least BUD32, CGI121, GON7, KAE1 and PCC1; the whole complex dimerizes.</text>
</comment>
<dbReference type="Proteomes" id="UP000241818">
    <property type="component" value="Unassembled WGS sequence"/>
</dbReference>
<keyword evidence="7" id="KW-0547">Nucleotide-binding</keyword>
<protein>
    <recommendedName>
        <fullName evidence="5">EKC/KEOPS complex subunit BUD32</fullName>
        <ecNumber evidence="3">2.7.11.1</ecNumber>
    </recommendedName>
    <alternativeName>
        <fullName evidence="10 11">Atypical Serine/threonine protein kinase BUD32</fullName>
    </alternativeName>
    <alternativeName>
        <fullName evidence="4">EKC/KEOPS complex subunit bud32</fullName>
    </alternativeName>
</protein>
<dbReference type="Pfam" id="PF00069">
    <property type="entry name" value="Pkinase"/>
    <property type="match status" value="1"/>
</dbReference>
<evidence type="ECO:0000256" key="13">
    <source>
        <dbReference type="ARBA" id="ARBA00048679"/>
    </source>
</evidence>
<comment type="catalytic activity">
    <reaction evidence="12">
        <text>L-threonyl-[protein] + ATP = O-phospho-L-threonyl-[protein] + ADP + H(+)</text>
        <dbReference type="Rhea" id="RHEA:46608"/>
        <dbReference type="Rhea" id="RHEA-COMP:11060"/>
        <dbReference type="Rhea" id="RHEA-COMP:11605"/>
        <dbReference type="ChEBI" id="CHEBI:15378"/>
        <dbReference type="ChEBI" id="CHEBI:30013"/>
        <dbReference type="ChEBI" id="CHEBI:30616"/>
        <dbReference type="ChEBI" id="CHEBI:61977"/>
        <dbReference type="ChEBI" id="CHEBI:456216"/>
        <dbReference type="EC" id="2.7.11.1"/>
    </reaction>
</comment>
<evidence type="ECO:0000256" key="6">
    <source>
        <dbReference type="ARBA" id="ARBA00022679"/>
    </source>
</evidence>
<evidence type="ECO:0000256" key="7">
    <source>
        <dbReference type="ARBA" id="ARBA00022741"/>
    </source>
</evidence>
<evidence type="ECO:0000256" key="1">
    <source>
        <dbReference type="ARBA" id="ARBA00003747"/>
    </source>
</evidence>
<dbReference type="EC" id="2.7.11.1" evidence="3"/>
<dbReference type="InParanoid" id="A0A2T3AUM3"/>
<evidence type="ECO:0000256" key="8">
    <source>
        <dbReference type="ARBA" id="ARBA00022777"/>
    </source>
</evidence>
<dbReference type="InterPro" id="IPR050339">
    <property type="entry name" value="CC_SR_Kinase"/>
</dbReference>
<sequence length="270" mass="30398">MATLLPYRGDTSIFYRQKPGLGIVLKSPMYVGEDVANRTDLIHDIAGCFWVERRIYERLGHHPRIVRYIGYQSRPGDPEGLILAEANLGNLQAFIDQRNGSIKLSLRLKWCLQTAEAVTYIHERGVIHSDLRLENILVHASATVTGASLDLLLCDFGGSTCEELNLDGGRLPEDPFYDPNRPRVSTIATDIFSLGSIFYTILTGRWPLQQSDSMSTAEDKFSYQRRVNFCFRRGQFPDVSGMMLGEVVMGCWTHKYLTAGAVLRALYAEL</sequence>
<dbReference type="GO" id="GO:0005737">
    <property type="term" value="C:cytoplasm"/>
    <property type="evidence" value="ECO:0007669"/>
    <property type="project" value="TreeGrafter"/>
</dbReference>
<dbReference type="SUPFAM" id="SSF56112">
    <property type="entry name" value="Protein kinase-like (PK-like)"/>
    <property type="match status" value="1"/>
</dbReference>
<keyword evidence="9" id="KW-0067">ATP-binding</keyword>
<dbReference type="EMBL" id="KZ679015">
    <property type="protein sequence ID" value="PSS12375.1"/>
    <property type="molecule type" value="Genomic_DNA"/>
</dbReference>
<evidence type="ECO:0000313" key="15">
    <source>
        <dbReference type="EMBL" id="PSS12375.1"/>
    </source>
</evidence>
<dbReference type="AlphaFoldDB" id="A0A2T3AUM3"/>
<dbReference type="GO" id="GO:0004674">
    <property type="term" value="F:protein serine/threonine kinase activity"/>
    <property type="evidence" value="ECO:0007669"/>
    <property type="project" value="UniProtKB-EC"/>
</dbReference>
<dbReference type="Gene3D" id="1.10.510.10">
    <property type="entry name" value="Transferase(Phosphotransferase) domain 1"/>
    <property type="match status" value="1"/>
</dbReference>
<keyword evidence="8" id="KW-0418">Kinase</keyword>
<evidence type="ECO:0000256" key="12">
    <source>
        <dbReference type="ARBA" id="ARBA00047899"/>
    </source>
</evidence>
<evidence type="ECO:0000259" key="14">
    <source>
        <dbReference type="PROSITE" id="PS50011"/>
    </source>
</evidence>
<dbReference type="PROSITE" id="PS00109">
    <property type="entry name" value="PROTEIN_KINASE_TYR"/>
    <property type="match status" value="1"/>
</dbReference>
<name>A0A2T3AUM3_AMORE</name>
<dbReference type="InterPro" id="IPR008266">
    <property type="entry name" value="Tyr_kinase_AS"/>
</dbReference>
<evidence type="ECO:0000313" key="16">
    <source>
        <dbReference type="Proteomes" id="UP000241818"/>
    </source>
</evidence>
<comment type="function">
    <text evidence="1">Component of the EKC/KEOPS complex that is required for the formation of a threonylcarbamoyl group on adenosine at position 37 (t(6)A37) in tRNAs that read codons beginning with adenine. The complex is probably involved in the transfer of the threonylcarbamoyl moiety of threonylcarbamoyl-AMP (TC-AMP) to the N6 group of A37. BUD32 has ATPase activity in the context of the EKC/KEOPS complex and likely plays a supporting role to the catalytic subunit KAE1. The EKC/KEOPS complex also promotes both telomere uncapping and telomere elongation. The complex is required for efficient recruitment of transcriptional coactivators.</text>
</comment>
<gene>
    <name evidence="15" type="ORF">M430DRAFT_60624</name>
</gene>
<dbReference type="STRING" id="857342.A0A2T3AUM3"/>
<organism evidence="15 16">
    <name type="scientific">Amorphotheca resinae ATCC 22711</name>
    <dbReference type="NCBI Taxonomy" id="857342"/>
    <lineage>
        <taxon>Eukaryota</taxon>
        <taxon>Fungi</taxon>
        <taxon>Dikarya</taxon>
        <taxon>Ascomycota</taxon>
        <taxon>Pezizomycotina</taxon>
        <taxon>Leotiomycetes</taxon>
        <taxon>Helotiales</taxon>
        <taxon>Amorphothecaceae</taxon>
        <taxon>Amorphotheca</taxon>
    </lineage>
</organism>
<feature type="domain" description="Protein kinase" evidence="14">
    <location>
        <begin position="1"/>
        <end position="270"/>
    </location>
</feature>
<dbReference type="InterPro" id="IPR011009">
    <property type="entry name" value="Kinase-like_dom_sf"/>
</dbReference>
<dbReference type="GeneID" id="36576949"/>
<proteinExistence type="predicted"/>
<dbReference type="GO" id="GO:0005634">
    <property type="term" value="C:nucleus"/>
    <property type="evidence" value="ECO:0007669"/>
    <property type="project" value="TreeGrafter"/>
</dbReference>
<keyword evidence="6" id="KW-0808">Transferase</keyword>
<dbReference type="InterPro" id="IPR000719">
    <property type="entry name" value="Prot_kinase_dom"/>
</dbReference>
<evidence type="ECO:0000256" key="3">
    <source>
        <dbReference type="ARBA" id="ARBA00012513"/>
    </source>
</evidence>
<accession>A0A2T3AUM3</accession>
<dbReference type="OrthoDB" id="1668230at2759"/>
<evidence type="ECO:0000256" key="10">
    <source>
        <dbReference type="ARBA" id="ARBA00030980"/>
    </source>
</evidence>
<evidence type="ECO:0000256" key="2">
    <source>
        <dbReference type="ARBA" id="ARBA00011534"/>
    </source>
</evidence>
<dbReference type="RefSeq" id="XP_024718373.1">
    <property type="nucleotide sequence ID" value="XM_024868868.1"/>
</dbReference>
<keyword evidence="16" id="KW-1185">Reference proteome</keyword>
<evidence type="ECO:0000256" key="4">
    <source>
        <dbReference type="ARBA" id="ARBA00013948"/>
    </source>
</evidence>
<dbReference type="PROSITE" id="PS50011">
    <property type="entry name" value="PROTEIN_KINASE_DOM"/>
    <property type="match status" value="1"/>
</dbReference>